<accession>A0A1H0D9X2</accession>
<dbReference type="NCBIfam" id="TIGR00231">
    <property type="entry name" value="small_GTP"/>
    <property type="match status" value="1"/>
</dbReference>
<dbReference type="PANTHER" id="PTHR43261:SF7">
    <property type="entry name" value="ELONGATION FACTOR G-LIKE PROTEIN"/>
    <property type="match status" value="1"/>
</dbReference>
<dbReference type="Gene3D" id="3.30.230.10">
    <property type="match status" value="1"/>
</dbReference>
<dbReference type="Pfam" id="PF00679">
    <property type="entry name" value="EFG_C"/>
    <property type="match status" value="1"/>
</dbReference>
<dbReference type="OrthoDB" id="9801472at2"/>
<dbReference type="Pfam" id="PF03764">
    <property type="entry name" value="EFG_IV"/>
    <property type="match status" value="1"/>
</dbReference>
<dbReference type="SUPFAM" id="SSF50447">
    <property type="entry name" value="Translation proteins"/>
    <property type="match status" value="1"/>
</dbReference>
<dbReference type="FunFam" id="3.30.230.10:FF:000003">
    <property type="entry name" value="Elongation factor G"/>
    <property type="match status" value="1"/>
</dbReference>
<evidence type="ECO:0000256" key="4">
    <source>
        <dbReference type="ARBA" id="ARBA00022768"/>
    </source>
</evidence>
<dbReference type="PANTHER" id="PTHR43261">
    <property type="entry name" value="TRANSLATION ELONGATION FACTOR G-RELATED"/>
    <property type="match status" value="1"/>
</dbReference>
<keyword evidence="4 10" id="KW-0251">Elongation factor</keyword>
<keyword evidence="11" id="KW-1185">Reference proteome</keyword>
<dbReference type="CDD" id="cd01434">
    <property type="entry name" value="EFG_mtEFG1_IV"/>
    <property type="match status" value="1"/>
</dbReference>
<keyword evidence="5" id="KW-0648">Protein biosynthesis</keyword>
<dbReference type="SUPFAM" id="SSF54980">
    <property type="entry name" value="EF-G C-terminal domain-like"/>
    <property type="match status" value="2"/>
</dbReference>
<dbReference type="AlphaFoldDB" id="A0A1H0D9X2"/>
<dbReference type="InterPro" id="IPR004540">
    <property type="entry name" value="Transl_elong_EFG/EF2"/>
</dbReference>
<dbReference type="InterPro" id="IPR000640">
    <property type="entry name" value="EFG_V-like"/>
</dbReference>
<sequence length="685" mass="75084">MREKLEKQRTYALVGHGGCGKTSVAEMLLFQAKVISRLGKIEEGTTCLDYEPEEIKRRGSIQPGFAYFKWQKGDHYLIDVPGDANFNGDIQYLLTAADGVVFVLDAIDGVKPLTKKMWAEVEKAGLPSIIFINKMDRERANFDQAYEGLSNVLGIKAIPLFLPIGAEADFQGVVDILEQKALFFTEDGKVKSGDIPAELADKVEELRTALIEDIAESDEALMEKYLEEGELSKDEILSGLKKGILARELFPVCVGAALVNKGGNILLDTINWLLPSPLERAPFEGEDGEERPSSPDEPLAAFVFKTIVDPFTGQLSVMRVLSGVLSSDMTLLNANKDSKEKLGQLLVFEGKKQVPVKGEVGPGAIVAVAKLKETSTGDTLCDEKAPFKLKKPDVAPCIISYALAAEKQGEEDKVFASVQKLLDEDITLELTRNEETGDMLLSGMGQLHIETTVEKVKRRYKVGIVLKTPKIPYRETIKGKAEVQGKYKKQTGGRGQYGDCWIRLEPLPRGKGYEFVDAIVGGVIPKQYIPAVDAGIQEAARKGVVAGYPVVDFKVTLYDGSYHSVDSSEMAFKIAGSMAFKKAVEKCKPILLEPIMNVTVYIPDEYMGDVIGDISGRRGKVLGSDSKNGITEVKAQVPMAEMLSYAQSLTSMTSGQGTYTMEFDHYEEVPSQIAEKIIEESKAED</sequence>
<dbReference type="CDD" id="cd04170">
    <property type="entry name" value="EF-G_bact"/>
    <property type="match status" value="1"/>
</dbReference>
<dbReference type="Pfam" id="PF22042">
    <property type="entry name" value="EF-G_D2"/>
    <property type="match status" value="1"/>
</dbReference>
<dbReference type="PROSITE" id="PS51722">
    <property type="entry name" value="G_TR_2"/>
    <property type="match status" value="1"/>
</dbReference>
<name>A0A1H0D9X2_9BACT</name>
<dbReference type="InterPro" id="IPR027417">
    <property type="entry name" value="P-loop_NTPase"/>
</dbReference>
<protein>
    <recommendedName>
        <fullName evidence="2 8">Elongation factor G</fullName>
    </recommendedName>
</protein>
<dbReference type="Pfam" id="PF14492">
    <property type="entry name" value="EFG_III"/>
    <property type="match status" value="1"/>
</dbReference>
<evidence type="ECO:0000256" key="2">
    <source>
        <dbReference type="ARBA" id="ARBA00017872"/>
    </source>
</evidence>
<dbReference type="Pfam" id="PF00009">
    <property type="entry name" value="GTP_EFTU"/>
    <property type="match status" value="1"/>
</dbReference>
<keyword evidence="3" id="KW-0547">Nucleotide-binding</keyword>
<dbReference type="InterPro" id="IPR020568">
    <property type="entry name" value="Ribosomal_Su5_D2-typ_SF"/>
</dbReference>
<dbReference type="SMART" id="SM00838">
    <property type="entry name" value="EFG_C"/>
    <property type="match status" value="1"/>
</dbReference>
<dbReference type="InterPro" id="IPR014721">
    <property type="entry name" value="Ribsml_uS5_D2-typ_fold_subgr"/>
</dbReference>
<dbReference type="Gene3D" id="3.40.50.300">
    <property type="entry name" value="P-loop containing nucleotide triphosphate hydrolases"/>
    <property type="match status" value="1"/>
</dbReference>
<dbReference type="NCBIfam" id="TIGR00484">
    <property type="entry name" value="EF-G"/>
    <property type="match status" value="1"/>
</dbReference>
<gene>
    <name evidence="10" type="ORF">SAMN04488516_10490</name>
</gene>
<dbReference type="SUPFAM" id="SSF54211">
    <property type="entry name" value="Ribosomal protein S5 domain 2-like"/>
    <property type="match status" value="1"/>
</dbReference>
<evidence type="ECO:0000259" key="9">
    <source>
        <dbReference type="PROSITE" id="PS51722"/>
    </source>
</evidence>
<evidence type="ECO:0000256" key="3">
    <source>
        <dbReference type="ARBA" id="ARBA00022741"/>
    </source>
</evidence>
<dbReference type="Gene3D" id="3.30.70.240">
    <property type="match status" value="1"/>
</dbReference>
<proteinExistence type="inferred from homology"/>
<comment type="function">
    <text evidence="7">Catalyzes the GTP-dependent ribosomal translocation step during translation elongation. During this step, the ribosome changes from the pre-translocational (PRE) to the post-translocational (POST) state as the newly formed A-site-bound peptidyl-tRNA and P-site-bound deacylated tRNA move to the P and E sites, respectively. Catalyzes the coordinated movement of the two tRNA molecules, the mRNA and conformational changes in the ribosome.</text>
</comment>
<dbReference type="InterPro" id="IPR041095">
    <property type="entry name" value="EFG_II"/>
</dbReference>
<evidence type="ECO:0000313" key="10">
    <source>
        <dbReference type="EMBL" id="SDN66962.1"/>
    </source>
</evidence>
<dbReference type="NCBIfam" id="NF009379">
    <property type="entry name" value="PRK12740.1-3"/>
    <property type="match status" value="1"/>
</dbReference>
<dbReference type="EMBL" id="FNIN01000004">
    <property type="protein sequence ID" value="SDN66962.1"/>
    <property type="molecule type" value="Genomic_DNA"/>
</dbReference>
<dbReference type="InterPro" id="IPR000795">
    <property type="entry name" value="T_Tr_GTP-bd_dom"/>
</dbReference>
<dbReference type="InterPro" id="IPR047872">
    <property type="entry name" value="EFG_IV"/>
</dbReference>
<reference evidence="10 11" key="1">
    <citation type="submission" date="2016-10" db="EMBL/GenBank/DDBJ databases">
        <authorList>
            <person name="de Groot N.N."/>
        </authorList>
    </citation>
    <scope>NUCLEOTIDE SEQUENCE [LARGE SCALE GENOMIC DNA]</scope>
    <source>
        <strain evidence="10 11">DSM 15269</strain>
    </source>
</reference>
<dbReference type="SUPFAM" id="SSF52540">
    <property type="entry name" value="P-loop containing nucleoside triphosphate hydrolases"/>
    <property type="match status" value="1"/>
</dbReference>
<dbReference type="InterPro" id="IPR005225">
    <property type="entry name" value="Small_GTP-bd"/>
</dbReference>
<feature type="domain" description="Tr-type G" evidence="9">
    <location>
        <begin position="6"/>
        <end position="278"/>
    </location>
</feature>
<dbReference type="CDD" id="cd04088">
    <property type="entry name" value="EFG_mtEFG_II"/>
    <property type="match status" value="1"/>
</dbReference>
<dbReference type="InterPro" id="IPR053905">
    <property type="entry name" value="EF-G-like_DII"/>
</dbReference>
<evidence type="ECO:0000256" key="1">
    <source>
        <dbReference type="ARBA" id="ARBA00005870"/>
    </source>
</evidence>
<dbReference type="InterPro" id="IPR009000">
    <property type="entry name" value="Transl_B-barrel_sf"/>
</dbReference>
<dbReference type="STRING" id="206665.SAMN04488516_10490"/>
<evidence type="ECO:0000313" key="11">
    <source>
        <dbReference type="Proteomes" id="UP000199602"/>
    </source>
</evidence>
<dbReference type="RefSeq" id="WP_092064841.1">
    <property type="nucleotide sequence ID" value="NZ_FNIN01000004.1"/>
</dbReference>
<dbReference type="SMART" id="SM00889">
    <property type="entry name" value="EFG_IV"/>
    <property type="match status" value="1"/>
</dbReference>
<dbReference type="InterPro" id="IPR005517">
    <property type="entry name" value="Transl_elong_EFG/EF2_IV"/>
</dbReference>
<dbReference type="CDD" id="cd03713">
    <property type="entry name" value="EFG_mtEFG_C"/>
    <property type="match status" value="1"/>
</dbReference>
<evidence type="ECO:0000256" key="5">
    <source>
        <dbReference type="ARBA" id="ARBA00022917"/>
    </source>
</evidence>
<organism evidence="10 11">
    <name type="scientific">Desulfonauticus submarinus</name>
    <dbReference type="NCBI Taxonomy" id="206665"/>
    <lineage>
        <taxon>Bacteria</taxon>
        <taxon>Pseudomonadati</taxon>
        <taxon>Thermodesulfobacteriota</taxon>
        <taxon>Desulfovibrionia</taxon>
        <taxon>Desulfovibrionales</taxon>
        <taxon>Desulfonauticaceae</taxon>
        <taxon>Desulfonauticus</taxon>
    </lineage>
</organism>
<dbReference type="GO" id="GO:0003924">
    <property type="term" value="F:GTPase activity"/>
    <property type="evidence" value="ECO:0007669"/>
    <property type="project" value="InterPro"/>
</dbReference>
<keyword evidence="6" id="KW-0342">GTP-binding</keyword>
<dbReference type="Proteomes" id="UP000199602">
    <property type="component" value="Unassembled WGS sequence"/>
</dbReference>
<dbReference type="InterPro" id="IPR035647">
    <property type="entry name" value="EFG_III/V"/>
</dbReference>
<evidence type="ECO:0000256" key="6">
    <source>
        <dbReference type="ARBA" id="ARBA00023134"/>
    </source>
</evidence>
<dbReference type="NCBIfam" id="NF009381">
    <property type="entry name" value="PRK12740.1-5"/>
    <property type="match status" value="1"/>
</dbReference>
<dbReference type="NCBIfam" id="NF009891">
    <property type="entry name" value="PRK13351.1-1"/>
    <property type="match status" value="1"/>
</dbReference>
<dbReference type="Gene3D" id="2.40.30.10">
    <property type="entry name" value="Translation factors"/>
    <property type="match status" value="1"/>
</dbReference>
<evidence type="ECO:0000256" key="8">
    <source>
        <dbReference type="NCBIfam" id="TIGR00484"/>
    </source>
</evidence>
<dbReference type="FunFam" id="3.30.70.240:FF:000001">
    <property type="entry name" value="Elongation factor G"/>
    <property type="match status" value="1"/>
</dbReference>
<evidence type="ECO:0000256" key="7">
    <source>
        <dbReference type="ARBA" id="ARBA00024731"/>
    </source>
</evidence>
<dbReference type="GO" id="GO:0032790">
    <property type="term" value="P:ribosome disassembly"/>
    <property type="evidence" value="ECO:0007669"/>
    <property type="project" value="TreeGrafter"/>
</dbReference>
<dbReference type="InterPro" id="IPR035649">
    <property type="entry name" value="EFG_V"/>
</dbReference>
<dbReference type="GO" id="GO:0005525">
    <property type="term" value="F:GTP binding"/>
    <property type="evidence" value="ECO:0007669"/>
    <property type="project" value="UniProtKB-UniRule"/>
</dbReference>
<comment type="similarity">
    <text evidence="1">Belongs to the TRAFAC class translation factor GTPase superfamily. Classic translation factor GTPase family. EF-G/EF-2 subfamily.</text>
</comment>
<dbReference type="Gene3D" id="3.30.70.870">
    <property type="entry name" value="Elongation Factor G (Translational Gtpase), domain 3"/>
    <property type="match status" value="1"/>
</dbReference>
<dbReference type="GO" id="GO:0003746">
    <property type="term" value="F:translation elongation factor activity"/>
    <property type="evidence" value="ECO:0007669"/>
    <property type="project" value="UniProtKB-UniRule"/>
</dbReference>